<organism evidence="2 3">
    <name type="scientific">Pomacea canaliculata</name>
    <name type="common">Golden apple snail</name>
    <dbReference type="NCBI Taxonomy" id="400727"/>
    <lineage>
        <taxon>Eukaryota</taxon>
        <taxon>Metazoa</taxon>
        <taxon>Spiralia</taxon>
        <taxon>Lophotrochozoa</taxon>
        <taxon>Mollusca</taxon>
        <taxon>Gastropoda</taxon>
        <taxon>Caenogastropoda</taxon>
        <taxon>Architaenioglossa</taxon>
        <taxon>Ampullarioidea</taxon>
        <taxon>Ampullariidae</taxon>
        <taxon>Pomacea</taxon>
    </lineage>
</organism>
<evidence type="ECO:0000313" key="3">
    <source>
        <dbReference type="Proteomes" id="UP000245119"/>
    </source>
</evidence>
<evidence type="ECO:0000313" key="2">
    <source>
        <dbReference type="EMBL" id="PVD36830.1"/>
    </source>
</evidence>
<feature type="region of interest" description="Disordered" evidence="1">
    <location>
        <begin position="746"/>
        <end position="767"/>
    </location>
</feature>
<protein>
    <submittedName>
        <fullName evidence="2">Uncharacterized protein</fullName>
    </submittedName>
</protein>
<feature type="region of interest" description="Disordered" evidence="1">
    <location>
        <begin position="463"/>
        <end position="518"/>
    </location>
</feature>
<feature type="compositionally biased region" description="Basic and acidic residues" evidence="1">
    <location>
        <begin position="496"/>
        <end position="514"/>
    </location>
</feature>
<feature type="compositionally biased region" description="Low complexity" evidence="1">
    <location>
        <begin position="33"/>
        <end position="49"/>
    </location>
</feature>
<feature type="region of interest" description="Disordered" evidence="1">
    <location>
        <begin position="144"/>
        <end position="201"/>
    </location>
</feature>
<feature type="compositionally biased region" description="Basic and acidic residues" evidence="1">
    <location>
        <begin position="466"/>
        <end position="485"/>
    </location>
</feature>
<gene>
    <name evidence="2" type="ORF">C0Q70_03820</name>
</gene>
<reference evidence="2 3" key="1">
    <citation type="submission" date="2018-04" db="EMBL/GenBank/DDBJ databases">
        <title>The genome of golden apple snail Pomacea canaliculata provides insight into stress tolerance and invasive adaptation.</title>
        <authorList>
            <person name="Liu C."/>
            <person name="Liu B."/>
            <person name="Ren Y."/>
            <person name="Zhang Y."/>
            <person name="Wang H."/>
            <person name="Li S."/>
            <person name="Jiang F."/>
            <person name="Yin L."/>
            <person name="Zhang G."/>
            <person name="Qian W."/>
            <person name="Fan W."/>
        </authorList>
    </citation>
    <scope>NUCLEOTIDE SEQUENCE [LARGE SCALE GENOMIC DNA]</scope>
    <source>
        <strain evidence="2">SZHN2017</strain>
        <tissue evidence="2">Muscle</tissue>
    </source>
</reference>
<name>A0A2T7PTW9_POMCA</name>
<sequence length="847" mass="91887">MHRAPVSHPLTLLNVKRHDELWSDSDSGITAGSRSPPSKSSPDSLTDSDCPPPAWRTPDDTPLTVVMEVRDITGPSERRLLLSTLEEEVEEEERQKQLRATLLEYQRHKQLSEELAQVYYSSQYCADLVQENCLPDTADSCKLKSATKTSTGDTPAARIPTTAERFQLHSVYPTDDSPGRTVLPDEQSSPGADEGYGTDSRSFTLSSALSSSLSSLTTDSSCGSQRAVGSVAGLPGMHGYTGVKPQPVPSSGRLQCKRGILVKRRDLPPVERIESASLEDRLRALTTIVEEESGSSTSTRSTAHRLLLEGPSGVSLMGHHLGLPDVGISGKRCDPQQPFVEDTSSQNNNELYNFQNENVAGAAYAKGVYPAGNLMTSKSIGADGLHKAVPVYIDREGHPTQCPAGDDVTSYNLSRLGKSGGLRFNDVGEIEIDYSYYLKASPSESNDDVNTLTSAFYKPGRALVSNDRDKNRSGARDDSRGDCNRASDLNATPDPRNAHGEDTAADGGHSDDISNRPLSDSVREAKDFSFSLVQDQLYMKIRPRETGLRQGGVVCSMPNLSDHGAATTARDAGTSLDAGSASFAELRRMQKKDGNFLEVQRRSYSSCDTGYTNGVRRPGQGARNSCDVGSLYRQAELHAPKPQLARSTADRLSINLGDLPRIHEQLRATSEMLLSQSPRRHQFASSSDIYKLFQGQQSSSSLLLQGKGALQRHSFSTFPPQAEHWNVSQNLTDVKPRVVSAPFSPVHLSQGRASSTQSSGTSSFGVQGPVRGNHTIALPHQGVYSSASGGHKEGPGIYQNVHGVQNRRSALRNMDKMKGLRETLEKGQRFATDVIEDENGERLSTLV</sequence>
<dbReference type="EMBL" id="PZQS01000002">
    <property type="protein sequence ID" value="PVD36830.1"/>
    <property type="molecule type" value="Genomic_DNA"/>
</dbReference>
<keyword evidence="3" id="KW-1185">Reference proteome</keyword>
<comment type="caution">
    <text evidence="2">The sequence shown here is derived from an EMBL/GenBank/DDBJ whole genome shotgun (WGS) entry which is preliminary data.</text>
</comment>
<dbReference type="Proteomes" id="UP000245119">
    <property type="component" value="Linkage Group LG2"/>
</dbReference>
<feature type="compositionally biased region" description="Low complexity" evidence="1">
    <location>
        <begin position="749"/>
        <end position="763"/>
    </location>
</feature>
<dbReference type="AlphaFoldDB" id="A0A2T7PTW9"/>
<evidence type="ECO:0000256" key="1">
    <source>
        <dbReference type="SAM" id="MobiDB-lite"/>
    </source>
</evidence>
<dbReference type="OrthoDB" id="6084966at2759"/>
<feature type="region of interest" description="Disordered" evidence="1">
    <location>
        <begin position="23"/>
        <end position="60"/>
    </location>
</feature>
<accession>A0A2T7PTW9</accession>
<proteinExistence type="predicted"/>